<reference evidence="2 3" key="1">
    <citation type="submission" date="2013-01" db="EMBL/GenBank/DDBJ databases">
        <title>The Genome Sequence of Clostridium clostridioforme 90A8.</title>
        <authorList>
            <consortium name="The Broad Institute Genome Sequencing Platform"/>
            <person name="Earl A."/>
            <person name="Ward D."/>
            <person name="Feldgarden M."/>
            <person name="Gevers D."/>
            <person name="Courvalin P."/>
            <person name="Lambert T."/>
            <person name="Walker B."/>
            <person name="Young S.K."/>
            <person name="Zeng Q."/>
            <person name="Gargeya S."/>
            <person name="Fitzgerald M."/>
            <person name="Haas B."/>
            <person name="Abouelleil A."/>
            <person name="Alvarado L."/>
            <person name="Arachchi H.M."/>
            <person name="Berlin A.M."/>
            <person name="Chapman S.B."/>
            <person name="Dewar J."/>
            <person name="Goldberg J."/>
            <person name="Griggs A."/>
            <person name="Gujja S."/>
            <person name="Hansen M."/>
            <person name="Howarth C."/>
            <person name="Imamovic A."/>
            <person name="Larimer J."/>
            <person name="McCowan C."/>
            <person name="Murphy C."/>
            <person name="Neiman D."/>
            <person name="Pearson M."/>
            <person name="Priest M."/>
            <person name="Roberts A."/>
            <person name="Saif S."/>
            <person name="Shea T."/>
            <person name="Sisk P."/>
            <person name="Sykes S."/>
            <person name="Wortman J."/>
            <person name="Nusbaum C."/>
            <person name="Birren B."/>
        </authorList>
    </citation>
    <scope>NUCLEOTIDE SEQUENCE [LARGE SCALE GENOMIC DNA]</scope>
    <source>
        <strain evidence="2 3">90A8</strain>
    </source>
</reference>
<gene>
    <name evidence="2" type="ORF">HMPREF1090_01457</name>
</gene>
<keyword evidence="1" id="KW-0812">Transmembrane</keyword>
<protein>
    <recommendedName>
        <fullName evidence="4">Secretion protein F</fullName>
    </recommendedName>
</protein>
<evidence type="ECO:0000313" key="2">
    <source>
        <dbReference type="EMBL" id="ENZ17907.1"/>
    </source>
</evidence>
<proteinExistence type="predicted"/>
<dbReference type="AlphaFoldDB" id="A0A0E2HS07"/>
<keyword evidence="1" id="KW-1133">Transmembrane helix</keyword>
<evidence type="ECO:0008006" key="4">
    <source>
        <dbReference type="Google" id="ProtNLM"/>
    </source>
</evidence>
<comment type="caution">
    <text evidence="2">The sequence shown here is derived from an EMBL/GenBank/DDBJ whole genome shotgun (WGS) entry which is preliminary data.</text>
</comment>
<dbReference type="PATRIC" id="fig|999408.3.peg.1571"/>
<keyword evidence="1" id="KW-0472">Membrane</keyword>
<feature type="transmembrane region" description="Helical" evidence="1">
    <location>
        <begin position="100"/>
        <end position="128"/>
    </location>
</feature>
<name>A0A0E2HS07_9FIRM</name>
<accession>A0A0E2HS07</accession>
<evidence type="ECO:0000313" key="3">
    <source>
        <dbReference type="Proteomes" id="UP000013085"/>
    </source>
</evidence>
<dbReference type="HOGENOM" id="CLU_1018208_0_0_9"/>
<feature type="transmembrane region" description="Helical" evidence="1">
    <location>
        <begin position="261"/>
        <end position="283"/>
    </location>
</feature>
<dbReference type="RefSeq" id="WP_002595354.1">
    <property type="nucleotide sequence ID" value="NZ_KB851009.1"/>
</dbReference>
<organism evidence="2 3">
    <name type="scientific">[Clostridium] clostridioforme 90A8</name>
    <dbReference type="NCBI Taxonomy" id="999408"/>
    <lineage>
        <taxon>Bacteria</taxon>
        <taxon>Bacillati</taxon>
        <taxon>Bacillota</taxon>
        <taxon>Clostridia</taxon>
        <taxon>Lachnospirales</taxon>
        <taxon>Lachnospiraceae</taxon>
        <taxon>Enterocloster</taxon>
    </lineage>
</organism>
<evidence type="ECO:0000256" key="1">
    <source>
        <dbReference type="SAM" id="Phobius"/>
    </source>
</evidence>
<dbReference type="Proteomes" id="UP000013085">
    <property type="component" value="Unassembled WGS sequence"/>
</dbReference>
<dbReference type="EMBL" id="AGYR01000012">
    <property type="protein sequence ID" value="ENZ17907.1"/>
    <property type="molecule type" value="Genomic_DNA"/>
</dbReference>
<sequence>MTGLLFLFGLFLALGLFFLAAALLRLPTIGAAKAMLGTVKQEKKAAKTVETYLMTVAVRLAKYIRMDEYKRSRMNNVLKASGMNLTPEVYQAYAFVKSGAVLLGIVPCMFLLPLLSPVVVILAVLIYFKESQKADEKLKAKRDEIEGELPRLVATIEQELKASRNVIGMLERFKENAGTALTSELDVLLADMRSSNYEAALTRFEARLNSPMLSDVVRGLIGVLRGDDSAVYFQMLSHDFKQMELQRLKAQAQKIPPKIRVFSFAMLMCFLLTYLAIICYVAVTSLGGMF</sequence>